<evidence type="ECO:0000313" key="7">
    <source>
        <dbReference type="Proteomes" id="UP000050509"/>
    </source>
</evidence>
<keyword evidence="4 5" id="KW-0472">Membrane</keyword>
<dbReference type="GO" id="GO:0005524">
    <property type="term" value="F:ATP binding"/>
    <property type="evidence" value="ECO:0007669"/>
    <property type="project" value="InterPro"/>
</dbReference>
<evidence type="ECO:0000256" key="5">
    <source>
        <dbReference type="SAM" id="Phobius"/>
    </source>
</evidence>
<dbReference type="AlphaFoldDB" id="A0A0P9DLW2"/>
<organism evidence="6 7">
    <name type="scientific">Kouleothrix aurantiaca</name>
    <dbReference type="NCBI Taxonomy" id="186479"/>
    <lineage>
        <taxon>Bacteria</taxon>
        <taxon>Bacillati</taxon>
        <taxon>Chloroflexota</taxon>
        <taxon>Chloroflexia</taxon>
        <taxon>Chloroflexales</taxon>
        <taxon>Roseiflexineae</taxon>
        <taxon>Roseiflexaceae</taxon>
        <taxon>Kouleothrix</taxon>
    </lineage>
</organism>
<comment type="subcellular location">
    <subcellularLocation>
        <location evidence="1">Cell membrane</location>
        <topology evidence="1">Multi-pass membrane protein</topology>
    </subcellularLocation>
</comment>
<dbReference type="GO" id="GO:0005886">
    <property type="term" value="C:plasma membrane"/>
    <property type="evidence" value="ECO:0007669"/>
    <property type="project" value="UniProtKB-SubCell"/>
</dbReference>
<dbReference type="InterPro" id="IPR036640">
    <property type="entry name" value="ABC1_TM_sf"/>
</dbReference>
<accession>A0A0P9DLW2</accession>
<evidence type="ECO:0000256" key="4">
    <source>
        <dbReference type="ARBA" id="ARBA00023136"/>
    </source>
</evidence>
<proteinExistence type="predicted"/>
<dbReference type="Proteomes" id="UP000050509">
    <property type="component" value="Unassembled WGS sequence"/>
</dbReference>
<dbReference type="SUPFAM" id="SSF90123">
    <property type="entry name" value="ABC transporter transmembrane region"/>
    <property type="match status" value="1"/>
</dbReference>
<evidence type="ECO:0000313" key="6">
    <source>
        <dbReference type="EMBL" id="KPV51010.1"/>
    </source>
</evidence>
<evidence type="ECO:0000256" key="3">
    <source>
        <dbReference type="ARBA" id="ARBA00022989"/>
    </source>
</evidence>
<gene>
    <name evidence="6" type="ORF">SE17_23675</name>
</gene>
<reference evidence="6 7" key="1">
    <citation type="submission" date="2015-09" db="EMBL/GenBank/DDBJ databases">
        <title>Draft genome sequence of Kouleothrix aurantiaca JCM 19913.</title>
        <authorList>
            <person name="Hemp J."/>
        </authorList>
    </citation>
    <scope>NUCLEOTIDE SEQUENCE [LARGE SCALE GENOMIC DNA]</scope>
    <source>
        <strain evidence="6 7">COM-B</strain>
    </source>
</reference>
<name>A0A0P9DLW2_9CHLR</name>
<sequence>MNTVNLGIGLILMLSAGAMRDGTFGLGDFALFASYIGWVAGLPRWAGRLLTRARQVAVSLRRMDELLEGAPAGALVEPMAGTPRLELPAPTPLETLEARGLCFSFPGSGRGVGPVDLTI</sequence>
<feature type="transmembrane region" description="Helical" evidence="5">
    <location>
        <begin position="30"/>
        <end position="47"/>
    </location>
</feature>
<keyword evidence="3 5" id="KW-1133">Transmembrane helix</keyword>
<evidence type="ECO:0008006" key="8">
    <source>
        <dbReference type="Google" id="ProtNLM"/>
    </source>
</evidence>
<keyword evidence="2 5" id="KW-0812">Transmembrane</keyword>
<protein>
    <recommendedName>
        <fullName evidence="8">ABC transmembrane type-1 domain-containing protein</fullName>
    </recommendedName>
</protein>
<evidence type="ECO:0000256" key="1">
    <source>
        <dbReference type="ARBA" id="ARBA00004651"/>
    </source>
</evidence>
<comment type="caution">
    <text evidence="6">The sequence shown here is derived from an EMBL/GenBank/DDBJ whole genome shotgun (WGS) entry which is preliminary data.</text>
</comment>
<keyword evidence="7" id="KW-1185">Reference proteome</keyword>
<feature type="non-terminal residue" evidence="6">
    <location>
        <position position="119"/>
    </location>
</feature>
<dbReference type="Gene3D" id="1.20.1560.10">
    <property type="entry name" value="ABC transporter type 1, transmembrane domain"/>
    <property type="match status" value="1"/>
</dbReference>
<dbReference type="EMBL" id="LJCR01001116">
    <property type="protein sequence ID" value="KPV51010.1"/>
    <property type="molecule type" value="Genomic_DNA"/>
</dbReference>
<evidence type="ECO:0000256" key="2">
    <source>
        <dbReference type="ARBA" id="ARBA00022692"/>
    </source>
</evidence>